<feature type="transmembrane region" description="Helical" evidence="6">
    <location>
        <begin position="54"/>
        <end position="71"/>
    </location>
</feature>
<keyword evidence="3 6" id="KW-0812">Transmembrane</keyword>
<evidence type="ECO:0000256" key="5">
    <source>
        <dbReference type="ARBA" id="ARBA00023136"/>
    </source>
</evidence>
<evidence type="ECO:0000256" key="1">
    <source>
        <dbReference type="ARBA" id="ARBA00004651"/>
    </source>
</evidence>
<dbReference type="PANTHER" id="PTHR36115:SF10">
    <property type="entry name" value="RDD DOMAIN-CONTAINING PROTEIN"/>
    <property type="match status" value="1"/>
</dbReference>
<evidence type="ECO:0000313" key="8">
    <source>
        <dbReference type="EMBL" id="NDP47882.1"/>
    </source>
</evidence>
<feature type="domain" description="RDD" evidence="7">
    <location>
        <begin position="11"/>
        <end position="135"/>
    </location>
</feature>
<dbReference type="PANTHER" id="PTHR36115">
    <property type="entry name" value="PROLINE-RICH ANTIGEN HOMOLOG-RELATED"/>
    <property type="match status" value="1"/>
</dbReference>
<dbReference type="Pfam" id="PF06271">
    <property type="entry name" value="RDD"/>
    <property type="match status" value="1"/>
</dbReference>
<name>A0A7C9NQT6_9PROT</name>
<evidence type="ECO:0000313" key="9">
    <source>
        <dbReference type="Proteomes" id="UP000483432"/>
    </source>
</evidence>
<dbReference type="EMBL" id="JAAFGW010000063">
    <property type="protein sequence ID" value="NDP47882.1"/>
    <property type="molecule type" value="Genomic_DNA"/>
</dbReference>
<organism evidence="8 9">
    <name type="scientific">Sulfuriferula multivorans</name>
    <dbReference type="NCBI Taxonomy" id="1559896"/>
    <lineage>
        <taxon>Bacteria</taxon>
        <taxon>Pseudomonadati</taxon>
        <taxon>Pseudomonadota</taxon>
        <taxon>Betaproteobacteria</taxon>
        <taxon>Nitrosomonadales</taxon>
        <taxon>Sulfuricellaceae</taxon>
        <taxon>Sulfuriferula</taxon>
    </lineage>
</organism>
<accession>A0A7C9NQT6</accession>
<dbReference type="InterPro" id="IPR051791">
    <property type="entry name" value="Pra-immunoreactive"/>
</dbReference>
<dbReference type="InterPro" id="IPR010432">
    <property type="entry name" value="RDD"/>
</dbReference>
<evidence type="ECO:0000256" key="3">
    <source>
        <dbReference type="ARBA" id="ARBA00022692"/>
    </source>
</evidence>
<feature type="transmembrane region" description="Helical" evidence="6">
    <location>
        <begin position="20"/>
        <end position="42"/>
    </location>
</feature>
<reference evidence="8 9" key="1">
    <citation type="submission" date="2019-09" db="EMBL/GenBank/DDBJ databases">
        <title>H2 Metabolism Revealed by Metagenomic Analysis in Subglacial Sediment of East Antarctica.</title>
        <authorList>
            <person name="Yang Z."/>
            <person name="Zhang Y."/>
            <person name="Lv Y."/>
            <person name="Yan W."/>
            <person name="Xiao X."/>
            <person name="Sun B."/>
            <person name="Ma H."/>
        </authorList>
    </citation>
    <scope>NUCLEOTIDE SEQUENCE [LARGE SCALE GENOMIC DNA]</scope>
    <source>
        <strain evidence="8">Bin2_2</strain>
    </source>
</reference>
<gene>
    <name evidence="8" type="ORF">GZ085_05720</name>
</gene>
<keyword evidence="5 6" id="KW-0472">Membrane</keyword>
<keyword evidence="2" id="KW-1003">Cell membrane</keyword>
<protein>
    <submittedName>
        <fullName evidence="8">RDD family protein</fullName>
    </submittedName>
</protein>
<keyword evidence="4 6" id="KW-1133">Transmembrane helix</keyword>
<evidence type="ECO:0000256" key="2">
    <source>
        <dbReference type="ARBA" id="ARBA00022475"/>
    </source>
</evidence>
<sequence>MQYNAIAFTPAPLLSRFAAMVYESLLVTAVVFVASFIIMPVIGDMHAPWQRHFFQIYIMGVLFAYFSAFWLRSGQTLAMKTWRIRLVQLNGDTLTFKQAMLRFVFALPGLMLAGIGFWWAFFDRDKQFLHDRLAGTRLIRVPRKHEK</sequence>
<dbReference type="GO" id="GO:0005886">
    <property type="term" value="C:plasma membrane"/>
    <property type="evidence" value="ECO:0007669"/>
    <property type="project" value="UniProtKB-SubCell"/>
</dbReference>
<dbReference type="Proteomes" id="UP000483432">
    <property type="component" value="Unassembled WGS sequence"/>
</dbReference>
<dbReference type="AlphaFoldDB" id="A0A7C9NQT6"/>
<feature type="transmembrane region" description="Helical" evidence="6">
    <location>
        <begin position="99"/>
        <end position="122"/>
    </location>
</feature>
<comment type="subcellular location">
    <subcellularLocation>
        <location evidence="1">Cell membrane</location>
        <topology evidence="1">Multi-pass membrane protein</topology>
    </subcellularLocation>
</comment>
<evidence type="ECO:0000259" key="7">
    <source>
        <dbReference type="Pfam" id="PF06271"/>
    </source>
</evidence>
<evidence type="ECO:0000256" key="6">
    <source>
        <dbReference type="SAM" id="Phobius"/>
    </source>
</evidence>
<proteinExistence type="predicted"/>
<comment type="caution">
    <text evidence="8">The sequence shown here is derived from an EMBL/GenBank/DDBJ whole genome shotgun (WGS) entry which is preliminary data.</text>
</comment>
<evidence type="ECO:0000256" key="4">
    <source>
        <dbReference type="ARBA" id="ARBA00022989"/>
    </source>
</evidence>